<dbReference type="GO" id="GO:0006357">
    <property type="term" value="P:regulation of transcription by RNA polymerase II"/>
    <property type="evidence" value="ECO:0007669"/>
    <property type="project" value="TreeGrafter"/>
</dbReference>
<evidence type="ECO:0000256" key="1">
    <source>
        <dbReference type="ARBA" id="ARBA00004123"/>
    </source>
</evidence>
<dbReference type="GO" id="GO:0006351">
    <property type="term" value="P:DNA-templated transcription"/>
    <property type="evidence" value="ECO:0007669"/>
    <property type="project" value="InterPro"/>
</dbReference>
<dbReference type="InterPro" id="IPR009057">
    <property type="entry name" value="Homeodomain-like_sf"/>
</dbReference>
<comment type="caution">
    <text evidence="5">The sequence shown here is derived from an EMBL/GenBank/DDBJ whole genome shotgun (WGS) entry which is preliminary data.</text>
</comment>
<dbReference type="Pfam" id="PF06584">
    <property type="entry name" value="DIRP"/>
    <property type="match status" value="1"/>
</dbReference>
<dbReference type="AlphaFoldDB" id="A0A9Q0L8G2"/>
<dbReference type="GO" id="GO:0003677">
    <property type="term" value="F:DNA binding"/>
    <property type="evidence" value="ECO:0007669"/>
    <property type="project" value="TreeGrafter"/>
</dbReference>
<dbReference type="Proteomes" id="UP001149090">
    <property type="component" value="Unassembled WGS sequence"/>
</dbReference>
<dbReference type="InterPro" id="IPR001005">
    <property type="entry name" value="SANT/Myb"/>
</dbReference>
<feature type="domain" description="DIRP" evidence="4">
    <location>
        <begin position="132"/>
        <end position="230"/>
    </location>
</feature>
<dbReference type="PANTHER" id="PTHR21689:SF2">
    <property type="entry name" value="PROTEIN LIN-9 HOMOLOG"/>
    <property type="match status" value="1"/>
</dbReference>
<evidence type="ECO:0000313" key="6">
    <source>
        <dbReference type="Proteomes" id="UP001149090"/>
    </source>
</evidence>
<evidence type="ECO:0000259" key="4">
    <source>
        <dbReference type="SMART" id="SM01135"/>
    </source>
</evidence>
<dbReference type="InterPro" id="IPR033471">
    <property type="entry name" value="DIRP"/>
</dbReference>
<dbReference type="InterPro" id="IPR010561">
    <property type="entry name" value="LIN-9/ALY1"/>
</dbReference>
<organism evidence="5 6">
    <name type="scientific">Anaeramoeba ignava</name>
    <name type="common">Anaerobic marine amoeba</name>
    <dbReference type="NCBI Taxonomy" id="1746090"/>
    <lineage>
        <taxon>Eukaryota</taxon>
        <taxon>Metamonada</taxon>
        <taxon>Anaeramoebidae</taxon>
        <taxon>Anaeramoeba</taxon>
    </lineage>
</organism>
<dbReference type="Gene3D" id="1.10.10.60">
    <property type="entry name" value="Homeodomain-like"/>
    <property type="match status" value="1"/>
</dbReference>
<evidence type="ECO:0000313" key="5">
    <source>
        <dbReference type="EMBL" id="KAJ5068267.1"/>
    </source>
</evidence>
<protein>
    <submittedName>
        <fullName evidence="5">Lin-9</fullName>
    </submittedName>
</protein>
<evidence type="ECO:0000256" key="3">
    <source>
        <dbReference type="SAM" id="MobiDB-lite"/>
    </source>
</evidence>
<dbReference type="EMBL" id="JAPDFW010000117">
    <property type="protein sequence ID" value="KAJ5068267.1"/>
    <property type="molecule type" value="Genomic_DNA"/>
</dbReference>
<gene>
    <name evidence="5" type="ORF">M0811_12379</name>
</gene>
<name>A0A9Q0L8G2_ANAIG</name>
<keyword evidence="6" id="KW-1185">Reference proteome</keyword>
<dbReference type="PANTHER" id="PTHR21689">
    <property type="entry name" value="LIN-9"/>
    <property type="match status" value="1"/>
</dbReference>
<proteinExistence type="predicted"/>
<reference evidence="5" key="1">
    <citation type="submission" date="2022-10" db="EMBL/GenBank/DDBJ databases">
        <title>Novel sulphate-reducing endosymbionts in the free-living metamonad Anaeramoeba.</title>
        <authorList>
            <person name="Jerlstrom-Hultqvist J."/>
            <person name="Cepicka I."/>
            <person name="Gallot-Lavallee L."/>
            <person name="Salas-Leiva D."/>
            <person name="Curtis B.A."/>
            <person name="Zahonova K."/>
            <person name="Pipaliya S."/>
            <person name="Dacks J."/>
            <person name="Roger A.J."/>
        </authorList>
    </citation>
    <scope>NUCLEOTIDE SEQUENCE</scope>
    <source>
        <strain evidence="5">BMAN</strain>
    </source>
</reference>
<feature type="region of interest" description="Disordered" evidence="3">
    <location>
        <begin position="311"/>
        <end position="333"/>
    </location>
</feature>
<dbReference type="GO" id="GO:0005654">
    <property type="term" value="C:nucleoplasm"/>
    <property type="evidence" value="ECO:0007669"/>
    <property type="project" value="TreeGrafter"/>
</dbReference>
<dbReference type="SMART" id="SM01135">
    <property type="entry name" value="DIRP"/>
    <property type="match status" value="1"/>
</dbReference>
<dbReference type="GO" id="GO:0017053">
    <property type="term" value="C:transcription repressor complex"/>
    <property type="evidence" value="ECO:0007669"/>
    <property type="project" value="InterPro"/>
</dbReference>
<accession>A0A9Q0L8G2</accession>
<dbReference type="OrthoDB" id="2339771at2759"/>
<dbReference type="CDD" id="cd00167">
    <property type="entry name" value="SANT"/>
    <property type="match status" value="1"/>
</dbReference>
<dbReference type="GO" id="GO:0051726">
    <property type="term" value="P:regulation of cell cycle"/>
    <property type="evidence" value="ECO:0007669"/>
    <property type="project" value="TreeGrafter"/>
</dbReference>
<evidence type="ECO:0000256" key="2">
    <source>
        <dbReference type="ARBA" id="ARBA00023242"/>
    </source>
</evidence>
<comment type="subcellular location">
    <subcellularLocation>
        <location evidence="1">Nucleus</location>
    </subcellularLocation>
</comment>
<dbReference type="SUPFAM" id="SSF46689">
    <property type="entry name" value="Homeodomain-like"/>
    <property type="match status" value="1"/>
</dbReference>
<sequence length="333" mass="40047">MIQLDSIWTEEEIRIFFREYIQNRSNCDEIATKLTRKTKEMIRNFFLTFHHYLNTSGSNEEDLILIFKDYTDQIQIENFSQANLVYDFANKLSQEFVYSQEAKSIVNHPLYSKTGNQLEKIDVRRFSILEWFYPDIDAPFFHQNILLSLSKSFLSFNFSQFEKLTKIDWRNIRRNLGVPKRFSKNFVEHEKKVLESHRDTIRKHIITNKKSLIRDFYEKTGFLVMFRDMKLLKINMGTVLKTEFNSNSIKYLCKFPNPPNQTEWIKDIDVMSVKKITHRIWFDSLNPELLFQLKELLSGIDTKSYHKNQMEKNQKIESIEEKNFHQKNSTEKK</sequence>
<keyword evidence="2" id="KW-0539">Nucleus</keyword>